<evidence type="ECO:0000313" key="6">
    <source>
        <dbReference type="Proteomes" id="UP000019763"/>
    </source>
</evidence>
<proteinExistence type="inferred from homology"/>
<dbReference type="GO" id="GO:0003735">
    <property type="term" value="F:structural constituent of ribosome"/>
    <property type="evidence" value="ECO:0007669"/>
    <property type="project" value="InterPro"/>
</dbReference>
<dbReference type="GO" id="GO:0002181">
    <property type="term" value="P:cytoplasmic translation"/>
    <property type="evidence" value="ECO:0007669"/>
    <property type="project" value="TreeGrafter"/>
</dbReference>
<dbReference type="PANTHER" id="PTHR11655">
    <property type="entry name" value="60S/50S RIBOSOMAL PROTEIN L6/L9"/>
    <property type="match status" value="1"/>
</dbReference>
<dbReference type="eggNOG" id="KOG3255">
    <property type="taxonomic scope" value="Eukaryota"/>
</dbReference>
<accession>A0A023B5V2</accession>
<sequence length="188" mass="21234">MKTVYVEQTMDIPEDVKITVASRKVTVSGKYGELSREFKHLPLDATVEEGKLKVAMWNADNRMKACVRTFCSHVANMIKGVTKMFQYKMRLVYCHYPININITDNGNTVEIRNFLGQRRTRCVKLAPGVTCVKSTTVKDELVVSGIDIEGVSRSCALIRQNALVRNKDIRLFLDGIYVSEKGLVLQEA</sequence>
<dbReference type="InterPro" id="IPR002359">
    <property type="entry name" value="Ribosomal_uL6_CS2"/>
</dbReference>
<dbReference type="GO" id="GO:0022625">
    <property type="term" value="C:cytosolic large ribosomal subunit"/>
    <property type="evidence" value="ECO:0007669"/>
    <property type="project" value="TreeGrafter"/>
</dbReference>
<dbReference type="PIRSF" id="PIRSF002162">
    <property type="entry name" value="Ribosomal_L6"/>
    <property type="match status" value="1"/>
</dbReference>
<evidence type="ECO:0000256" key="1">
    <source>
        <dbReference type="ARBA" id="ARBA00009356"/>
    </source>
</evidence>
<dbReference type="InterPro" id="IPR036789">
    <property type="entry name" value="Ribosomal_uL6-like_a/b-dom_sf"/>
</dbReference>
<dbReference type="GeneID" id="22913120"/>
<keyword evidence="3" id="KW-0687">Ribonucleoprotein</keyword>
<dbReference type="SUPFAM" id="SSF56053">
    <property type="entry name" value="Ribosomal protein L6"/>
    <property type="match status" value="2"/>
</dbReference>
<dbReference type="GO" id="GO:0019843">
    <property type="term" value="F:rRNA binding"/>
    <property type="evidence" value="ECO:0007669"/>
    <property type="project" value="InterPro"/>
</dbReference>
<dbReference type="InterPro" id="IPR020040">
    <property type="entry name" value="Ribosomal_uL6_a/b-dom"/>
</dbReference>
<dbReference type="FunFam" id="3.90.930.12:FF:000003">
    <property type="entry name" value="60S ribosomal protein L9"/>
    <property type="match status" value="1"/>
</dbReference>
<evidence type="ECO:0000256" key="2">
    <source>
        <dbReference type="ARBA" id="ARBA00022980"/>
    </source>
</evidence>
<dbReference type="FunFam" id="3.90.930.12:FF:000004">
    <property type="entry name" value="60S ribosomal protein L9"/>
    <property type="match status" value="1"/>
</dbReference>
<keyword evidence="6" id="KW-1185">Reference proteome</keyword>
<dbReference type="VEuPathDB" id="CryptoDB:GNI_087480"/>
<dbReference type="PROSITE" id="PS00700">
    <property type="entry name" value="RIBOSOMAL_L6_2"/>
    <property type="match status" value="1"/>
</dbReference>
<dbReference type="EMBL" id="AFNH02000657">
    <property type="protein sequence ID" value="EZG62787.1"/>
    <property type="molecule type" value="Genomic_DNA"/>
</dbReference>
<feature type="domain" description="Large ribosomal subunit protein uL6 alpha-beta" evidence="4">
    <location>
        <begin position="12"/>
        <end position="83"/>
    </location>
</feature>
<dbReference type="InterPro" id="IPR000702">
    <property type="entry name" value="Ribosomal_uL6-like"/>
</dbReference>
<dbReference type="Proteomes" id="UP000019763">
    <property type="component" value="Unassembled WGS sequence"/>
</dbReference>
<comment type="similarity">
    <text evidence="1">Belongs to the universal ribosomal protein uL6 family.</text>
</comment>
<dbReference type="PANTHER" id="PTHR11655:SF16">
    <property type="entry name" value="60S RIBOSOMAL PROTEIN L9"/>
    <property type="match status" value="1"/>
</dbReference>
<organism evidence="5 6">
    <name type="scientific">Gregarina niphandrodes</name>
    <name type="common">Septate eugregarine</name>
    <dbReference type="NCBI Taxonomy" id="110365"/>
    <lineage>
        <taxon>Eukaryota</taxon>
        <taxon>Sar</taxon>
        <taxon>Alveolata</taxon>
        <taxon>Apicomplexa</taxon>
        <taxon>Conoidasida</taxon>
        <taxon>Gregarinasina</taxon>
        <taxon>Eugregarinorida</taxon>
        <taxon>Gregarinidae</taxon>
        <taxon>Gregarina</taxon>
    </lineage>
</organism>
<feature type="domain" description="Large ribosomal subunit protein uL6 alpha-beta" evidence="4">
    <location>
        <begin position="97"/>
        <end position="175"/>
    </location>
</feature>
<reference evidence="5" key="1">
    <citation type="submission" date="2013-12" db="EMBL/GenBank/DDBJ databases">
        <authorList>
            <person name="Omoto C.K."/>
            <person name="Sibley D."/>
            <person name="Venepally P."/>
            <person name="Hadjithomas M."/>
            <person name="Karamycheva S."/>
            <person name="Brunk B."/>
            <person name="Roos D."/>
            <person name="Caler E."/>
            <person name="Lorenzi H."/>
        </authorList>
    </citation>
    <scope>NUCLEOTIDE SEQUENCE</scope>
</reference>
<keyword evidence="2 5" id="KW-0689">Ribosomal protein</keyword>
<dbReference type="AlphaFoldDB" id="A0A023B5V2"/>
<dbReference type="OMA" id="YAHFPMK"/>
<dbReference type="RefSeq" id="XP_011130708.1">
    <property type="nucleotide sequence ID" value="XM_011132406.1"/>
</dbReference>
<evidence type="ECO:0000256" key="3">
    <source>
        <dbReference type="ARBA" id="ARBA00023274"/>
    </source>
</evidence>
<gene>
    <name evidence="5" type="ORF">GNI_087480</name>
</gene>
<evidence type="ECO:0000259" key="4">
    <source>
        <dbReference type="Pfam" id="PF00347"/>
    </source>
</evidence>
<evidence type="ECO:0000313" key="5">
    <source>
        <dbReference type="EMBL" id="EZG62787.1"/>
    </source>
</evidence>
<dbReference type="Pfam" id="PF00347">
    <property type="entry name" value="Ribosomal_L6"/>
    <property type="match status" value="2"/>
</dbReference>
<comment type="caution">
    <text evidence="5">The sequence shown here is derived from an EMBL/GenBank/DDBJ whole genome shotgun (WGS) entry which is preliminary data.</text>
</comment>
<name>A0A023B5V2_GRENI</name>
<dbReference type="OrthoDB" id="10252633at2759"/>
<dbReference type="Gene3D" id="3.90.930.12">
    <property type="entry name" value="Ribosomal protein L6, alpha-beta domain"/>
    <property type="match status" value="2"/>
</dbReference>
<protein>
    <submittedName>
        <fullName evidence="5">60S ribosomal protein L9</fullName>
    </submittedName>
</protein>